<evidence type="ECO:0000313" key="4">
    <source>
        <dbReference type="EMBL" id="TLD94018.1"/>
    </source>
</evidence>
<organism evidence="4 5">
    <name type="scientific">Helicobacter saguini</name>
    <dbReference type="NCBI Taxonomy" id="1548018"/>
    <lineage>
        <taxon>Bacteria</taxon>
        <taxon>Pseudomonadati</taxon>
        <taxon>Campylobacterota</taxon>
        <taxon>Epsilonproteobacteria</taxon>
        <taxon>Campylobacterales</taxon>
        <taxon>Helicobacteraceae</taxon>
        <taxon>Helicobacter</taxon>
    </lineage>
</organism>
<dbReference type="EMBL" id="QBIU01000001">
    <property type="protein sequence ID" value="MWV69059.1"/>
    <property type="molecule type" value="Genomic_DNA"/>
</dbReference>
<protein>
    <submittedName>
        <fullName evidence="4">Methyltransferase domain-containing protein</fullName>
    </submittedName>
</protein>
<dbReference type="GO" id="GO:0008168">
    <property type="term" value="F:methyltransferase activity"/>
    <property type="evidence" value="ECO:0007669"/>
    <property type="project" value="UniProtKB-KW"/>
</dbReference>
<feature type="compositionally biased region" description="Polar residues" evidence="1">
    <location>
        <begin position="105"/>
        <end position="131"/>
    </location>
</feature>
<dbReference type="SUPFAM" id="SSF53335">
    <property type="entry name" value="S-adenosyl-L-methionine-dependent methyltransferases"/>
    <property type="match status" value="1"/>
</dbReference>
<dbReference type="OrthoDB" id="323463at2"/>
<dbReference type="EMBL" id="JRMP02000011">
    <property type="protein sequence ID" value="TLD94018.1"/>
    <property type="molecule type" value="Genomic_DNA"/>
</dbReference>
<dbReference type="Proteomes" id="UP000029714">
    <property type="component" value="Unassembled WGS sequence"/>
</dbReference>
<dbReference type="AlphaFoldDB" id="A0A347VS79"/>
<keyword evidence="5" id="KW-1185">Reference proteome</keyword>
<feature type="compositionally biased region" description="Polar residues" evidence="1">
    <location>
        <begin position="83"/>
        <end position="98"/>
    </location>
</feature>
<evidence type="ECO:0000313" key="3">
    <source>
        <dbReference type="EMBL" id="MWV69059.1"/>
    </source>
</evidence>
<feature type="compositionally biased region" description="Polar residues" evidence="1">
    <location>
        <begin position="139"/>
        <end position="156"/>
    </location>
</feature>
<gene>
    <name evidence="3" type="ORF">DCO61_03240</name>
    <name evidence="4" type="ORF">LS64_007625</name>
</gene>
<dbReference type="GO" id="GO:0032259">
    <property type="term" value="P:methylation"/>
    <property type="evidence" value="ECO:0007669"/>
    <property type="project" value="UniProtKB-KW"/>
</dbReference>
<feature type="domain" description="Methyltransferase regulatory" evidence="2">
    <location>
        <begin position="360"/>
        <end position="442"/>
    </location>
</feature>
<dbReference type="Proteomes" id="UP000477070">
    <property type="component" value="Unassembled WGS sequence"/>
</dbReference>
<proteinExistence type="predicted"/>
<name>A0A347VS79_9HELI</name>
<feature type="region of interest" description="Disordered" evidence="1">
    <location>
        <begin position="71"/>
        <end position="168"/>
    </location>
</feature>
<evidence type="ECO:0000313" key="6">
    <source>
        <dbReference type="Proteomes" id="UP000477070"/>
    </source>
</evidence>
<evidence type="ECO:0000256" key="1">
    <source>
        <dbReference type="SAM" id="MobiDB-lite"/>
    </source>
</evidence>
<reference evidence="4 5" key="2">
    <citation type="journal article" date="2016" name="Infect. Immun.">
        <title>Helicobacter saguini, a Novel Helicobacter Isolated from Cotton-Top Tamarins with Ulcerative Colitis, Has Proinflammatory Properties and Induces Typhlocolitis and Dysplasia in Gnotobiotic IL-10-/- Mice.</title>
        <authorList>
            <person name="Shen Z."/>
            <person name="Mannion A."/>
            <person name="Whary M.T."/>
            <person name="Muthupalani S."/>
            <person name="Sheh A."/>
            <person name="Feng Y."/>
            <person name="Gong G."/>
            <person name="Vandamme P."/>
            <person name="Holcombe H.R."/>
            <person name="Paster B.J."/>
            <person name="Fox J.G."/>
        </authorList>
    </citation>
    <scope>NUCLEOTIDE SEQUENCE [LARGE SCALE GENOMIC DNA]</scope>
    <source>
        <strain evidence="4 5">MIT 97-6194</strain>
    </source>
</reference>
<comment type="caution">
    <text evidence="4">The sequence shown here is derived from an EMBL/GenBank/DDBJ whole genome shotgun (WGS) entry which is preliminary data.</text>
</comment>
<evidence type="ECO:0000313" key="5">
    <source>
        <dbReference type="Proteomes" id="UP000029714"/>
    </source>
</evidence>
<sequence length="725" mass="82152">MQNSWNQGYYTDLEVYDGYTHELSPLNIDLNLTIAGFDCDSSLEYTESKGTNHRKYRHFISKHYKDFSQDSIESSLKNKGDSIESNSQEDSKNSNNIKSKLGNLEDSTNLTPTHHPINENNIESKLGNSQDSHIKDSKNSNLSPTHRPSKENTLSPTHHPIIKNKKPNKIGSLKPYKYLELGFGKGTSLNVHAASSLATFIGNDFNPAQALYARTFGRASGADIKIYDDSFAELESRLDSTIGVDAPDFKKFDYIVLHGVFSWINKENQEIILRIIRKYLKLGGVVYNGYNCLPGWASKMPARHIFALYNQFAHDAPFDRITNCVTFFEKLLACEPMFSKLNPQNLDFLEQMKNLPNSQKSYIAHEYLNADWEIFYFSDMVKLLDKAKLSFLCSGKVIEHFEEFSITAEGVAFLNTIDNKIFREQLKDYFINRQFRVDLFARAMRRISIFEAREKLLNTKFMLTRLKSEFDFKADTARGVIDLMRDRYENLLEILASSAYQPKSLREIITLSRLTFPQAMSSIMVLIHQGMASVAQDVNAAILSQTRAYNAFLFKEQSMRLSSLYVASPVAACAVVMSESEQIFAKAYNELCERDATFASFLAENSGVENNLVELFSALESSVVASLESGVLDSNNRASLESNLDSIALDSIAFSPRLKIDSNNKETLISYLTQYVFAAFKPQDRKHVKNGQILESDSENLAEIKRLATQFIESKLTLYTALAIC</sequence>
<reference evidence="4" key="3">
    <citation type="submission" date="2018-04" db="EMBL/GenBank/DDBJ databases">
        <authorList>
            <person name="Sheh A."/>
            <person name="Shen Z."/>
            <person name="Mannion A.J."/>
            <person name="Fox J.G."/>
        </authorList>
    </citation>
    <scope>NUCLEOTIDE SEQUENCE</scope>
    <source>
        <strain evidence="4">MIT 97-6194</strain>
    </source>
</reference>
<keyword evidence="4" id="KW-0489">Methyltransferase</keyword>
<dbReference type="STRING" id="1548018.LS64_14470"/>
<dbReference type="CDD" id="cd02440">
    <property type="entry name" value="AdoMet_MTases"/>
    <property type="match status" value="1"/>
</dbReference>
<dbReference type="RefSeq" id="WP_034573984.1">
    <property type="nucleotide sequence ID" value="NZ_JRMP02000011.1"/>
</dbReference>
<reference evidence="3 6" key="4">
    <citation type="submission" date="2019-12" db="EMBL/GenBank/DDBJ databases">
        <title>Multi-Generational Helicobacter saguini Isolates.</title>
        <authorList>
            <person name="Mannion A."/>
            <person name="Shen Z."/>
            <person name="Fox J.G."/>
        </authorList>
    </citation>
    <scope>NUCLEOTIDE SEQUENCE [LARGE SCALE GENOMIC DNA]</scope>
    <source>
        <strain evidence="3">16-048</strain>
        <strain evidence="6">16-048 (F4)</strain>
    </source>
</reference>
<dbReference type="Pfam" id="PF10119">
    <property type="entry name" value="MethyTransf_Reg"/>
    <property type="match status" value="1"/>
</dbReference>
<evidence type="ECO:0000259" key="2">
    <source>
        <dbReference type="Pfam" id="PF10119"/>
    </source>
</evidence>
<accession>A0A347VS79</accession>
<dbReference type="InterPro" id="IPR018773">
    <property type="entry name" value="MeTrfase_reg_dom_prd"/>
</dbReference>
<reference evidence="4 5" key="1">
    <citation type="journal article" date="2014" name="Genome Announc.">
        <title>Draft genome sequences of eight enterohepatic helicobacter species isolated from both laboratory and wild rodents.</title>
        <authorList>
            <person name="Sheh A."/>
            <person name="Shen Z."/>
            <person name="Fox J.G."/>
        </authorList>
    </citation>
    <scope>NUCLEOTIDE SEQUENCE [LARGE SCALE GENOMIC DNA]</scope>
    <source>
        <strain evidence="4 5">MIT 97-6194</strain>
    </source>
</reference>
<dbReference type="Gene3D" id="3.40.50.150">
    <property type="entry name" value="Vaccinia Virus protein VP39"/>
    <property type="match status" value="1"/>
</dbReference>
<keyword evidence="4" id="KW-0808">Transferase</keyword>
<dbReference type="InterPro" id="IPR029063">
    <property type="entry name" value="SAM-dependent_MTases_sf"/>
</dbReference>